<accession>X1S1B5</accession>
<dbReference type="AlphaFoldDB" id="X1S1B5"/>
<dbReference type="EMBL" id="BARW01007341">
    <property type="protein sequence ID" value="GAI86832.1"/>
    <property type="molecule type" value="Genomic_DNA"/>
</dbReference>
<organism evidence="1">
    <name type="scientific">marine sediment metagenome</name>
    <dbReference type="NCBI Taxonomy" id="412755"/>
    <lineage>
        <taxon>unclassified sequences</taxon>
        <taxon>metagenomes</taxon>
        <taxon>ecological metagenomes</taxon>
    </lineage>
</organism>
<comment type="caution">
    <text evidence="1">The sequence shown here is derived from an EMBL/GenBank/DDBJ whole genome shotgun (WGS) entry which is preliminary data.</text>
</comment>
<evidence type="ECO:0000313" key="1">
    <source>
        <dbReference type="EMBL" id="GAI86832.1"/>
    </source>
</evidence>
<protein>
    <submittedName>
        <fullName evidence="1">Uncharacterized protein</fullName>
    </submittedName>
</protein>
<proteinExistence type="predicted"/>
<name>X1S1B5_9ZZZZ</name>
<gene>
    <name evidence="1" type="ORF">S12H4_15313</name>
</gene>
<reference evidence="1" key="1">
    <citation type="journal article" date="2014" name="Front. Microbiol.">
        <title>High frequency of phylogenetically diverse reductive dehalogenase-homologous genes in deep subseafloor sedimentary metagenomes.</title>
        <authorList>
            <person name="Kawai M."/>
            <person name="Futagami T."/>
            <person name="Toyoda A."/>
            <person name="Takaki Y."/>
            <person name="Nishi S."/>
            <person name="Hori S."/>
            <person name="Arai W."/>
            <person name="Tsubouchi T."/>
            <person name="Morono Y."/>
            <person name="Uchiyama I."/>
            <person name="Ito T."/>
            <person name="Fujiyama A."/>
            <person name="Inagaki F."/>
            <person name="Takami H."/>
        </authorList>
    </citation>
    <scope>NUCLEOTIDE SEQUENCE</scope>
    <source>
        <strain evidence="1">Expedition CK06-06</strain>
    </source>
</reference>
<sequence>MTCCPGQDAAPEPVALNIGMKQECNSNVTEIRYILRVRWARNEILRSEGYAKYKTLA</sequence>